<dbReference type="Gene3D" id="1.25.10.10">
    <property type="entry name" value="Leucine-rich Repeat Variant"/>
    <property type="match status" value="1"/>
</dbReference>
<dbReference type="InterPro" id="IPR011989">
    <property type="entry name" value="ARM-like"/>
</dbReference>
<dbReference type="PANTHER" id="PTHR21331">
    <property type="entry name" value="BRCA1-ASSOCIATED ATM ACTIVATOR 1"/>
    <property type="match status" value="1"/>
</dbReference>
<dbReference type="PANTHER" id="PTHR21331:SF2">
    <property type="entry name" value="BRCA1-ASSOCIATED ATM ACTIVATOR 1"/>
    <property type="match status" value="1"/>
</dbReference>
<evidence type="ECO:0000256" key="1">
    <source>
        <dbReference type="ARBA" id="ARBA00004496"/>
    </source>
</evidence>
<reference evidence="4" key="2">
    <citation type="submission" date="2023-02" db="EMBL/GenBank/DDBJ databases">
        <authorList>
            <consortium name="DOE Joint Genome Institute"/>
            <person name="Mondo S.J."/>
            <person name="Chang Y."/>
            <person name="Wang Y."/>
            <person name="Ahrendt S."/>
            <person name="Andreopoulos W."/>
            <person name="Barry K."/>
            <person name="Beard J."/>
            <person name="Benny G.L."/>
            <person name="Blankenship S."/>
            <person name="Bonito G."/>
            <person name="Cuomo C."/>
            <person name="Desiro A."/>
            <person name="Gervers K.A."/>
            <person name="Hundley H."/>
            <person name="Kuo A."/>
            <person name="LaButti K."/>
            <person name="Lang B.F."/>
            <person name="Lipzen A."/>
            <person name="O'Donnell K."/>
            <person name="Pangilinan J."/>
            <person name="Reynolds N."/>
            <person name="Sandor L."/>
            <person name="Smith M.W."/>
            <person name="Tsang A."/>
            <person name="Grigoriev I.V."/>
            <person name="Stajich J.E."/>
            <person name="Spatafora J.W."/>
        </authorList>
    </citation>
    <scope>NUCLEOTIDE SEQUENCE</scope>
    <source>
        <strain evidence="4">RSA 2281</strain>
    </source>
</reference>
<comment type="similarity">
    <text evidence="3">Belongs to the BRAT1 family.</text>
</comment>
<comment type="caution">
    <text evidence="4">The sequence shown here is derived from an EMBL/GenBank/DDBJ whole genome shotgun (WGS) entry which is preliminary data.</text>
</comment>
<dbReference type="GO" id="GO:0005737">
    <property type="term" value="C:cytoplasm"/>
    <property type="evidence" value="ECO:0007669"/>
    <property type="project" value="UniProtKB-SubCell"/>
</dbReference>
<proteinExistence type="inferred from homology"/>
<gene>
    <name evidence="4" type="ORF">BDA99DRAFT_506166</name>
</gene>
<dbReference type="InterPro" id="IPR016024">
    <property type="entry name" value="ARM-type_fold"/>
</dbReference>
<evidence type="ECO:0000256" key="2">
    <source>
        <dbReference type="ARBA" id="ARBA00022490"/>
    </source>
</evidence>
<dbReference type="SUPFAM" id="SSF48371">
    <property type="entry name" value="ARM repeat"/>
    <property type="match status" value="1"/>
</dbReference>
<keyword evidence="2" id="KW-0963">Cytoplasm</keyword>
<keyword evidence="5" id="KW-1185">Reference proteome</keyword>
<evidence type="ECO:0000313" key="5">
    <source>
        <dbReference type="Proteomes" id="UP001209540"/>
    </source>
</evidence>
<dbReference type="AlphaFoldDB" id="A0AAD5PGY6"/>
<reference evidence="4" key="1">
    <citation type="journal article" date="2022" name="IScience">
        <title>Evolution of zygomycete secretomes and the origins of terrestrial fungal ecologies.</title>
        <authorList>
            <person name="Chang Y."/>
            <person name="Wang Y."/>
            <person name="Mondo S."/>
            <person name="Ahrendt S."/>
            <person name="Andreopoulos W."/>
            <person name="Barry K."/>
            <person name="Beard J."/>
            <person name="Benny G.L."/>
            <person name="Blankenship S."/>
            <person name="Bonito G."/>
            <person name="Cuomo C."/>
            <person name="Desiro A."/>
            <person name="Gervers K.A."/>
            <person name="Hundley H."/>
            <person name="Kuo A."/>
            <person name="LaButti K."/>
            <person name="Lang B.F."/>
            <person name="Lipzen A."/>
            <person name="O'Donnell K."/>
            <person name="Pangilinan J."/>
            <person name="Reynolds N."/>
            <person name="Sandor L."/>
            <person name="Smith M.E."/>
            <person name="Tsang A."/>
            <person name="Grigoriev I.V."/>
            <person name="Stajich J.E."/>
            <person name="Spatafora J.W."/>
        </authorList>
    </citation>
    <scope>NUCLEOTIDE SEQUENCE</scope>
    <source>
        <strain evidence="4">RSA 2281</strain>
    </source>
</reference>
<dbReference type="GO" id="GO:0006974">
    <property type="term" value="P:DNA damage response"/>
    <property type="evidence" value="ECO:0007669"/>
    <property type="project" value="InterPro"/>
</dbReference>
<name>A0AAD5PGY6_9FUNG</name>
<accession>A0AAD5PGY6</accession>
<organism evidence="4 5">
    <name type="scientific">Phascolomyces articulosus</name>
    <dbReference type="NCBI Taxonomy" id="60185"/>
    <lineage>
        <taxon>Eukaryota</taxon>
        <taxon>Fungi</taxon>
        <taxon>Fungi incertae sedis</taxon>
        <taxon>Mucoromycota</taxon>
        <taxon>Mucoromycotina</taxon>
        <taxon>Mucoromycetes</taxon>
        <taxon>Mucorales</taxon>
        <taxon>Lichtheimiaceae</taxon>
        <taxon>Phascolomyces</taxon>
    </lineage>
</organism>
<sequence>MPLINLFTIIIIKKYKQKNILSLKACEQPNQDYRVYTLCYRLLGSLVSYDKKQGYYIFTKTIKQYPQLLERLCGDVRSDEPAVRCASLEAFRKFLNSPCGARWILNNDKAKLGISNGFMDDSAYVSTESCKIFELLVSHSNQDENLQLLCQILNPAQHIKLVLHDPVELATVIPALDFCWFMANARTLAAYEYMINEKLLLPMLHVVDVGNRMARNRAIEIMSVIFEWAPSPLALLMDRIAVNDNEADNLKHAFEQVIEKGSNMISNASKSDQILAAISLLESAVILLQRYATSDTPEIASFQSDLLSILGVCVGEQSDFGNKLRVLAGNSYRLSHLIKTVAQTTLTAMNSLFIAFPDCITNSSLEKLLKVLSTSELSSDQLVLKMTLKVILTALHSFANKTEPDEIQATLSLSAHKMLDILDSSSSIDSRCVALILETFNELLDHEKMSSVIISQDVAEPLVQMLSLKLMETEWDVRDAVLGFISSLFQQPTSDVKVSFALQHELPLFVFDKITDSEPYVRATALDALQNLMKSKEGWMFIQRNQHTRRIASELPNMLYDTEAFVRRSALDAIRCLVANRSCEGMLIETMGSPDQKSLNPDVVAARMDDSDSSVIIRMCRLFYDLWQLHLHESEQHKRTRTDHGLENDDTNEYQSTFYILKGDYWIIEATNAAQRRVRAEVYDIIRRILDEHITRINTPNQRNARKRVIEEDNADKDRIFLEKLSNVDLERLKITSNPEHLFQEALDINAEMMMHSLEPNHPDDDRNILDCYN</sequence>
<dbReference type="InterPro" id="IPR038904">
    <property type="entry name" value="BRAT1"/>
</dbReference>
<dbReference type="GO" id="GO:0005634">
    <property type="term" value="C:nucleus"/>
    <property type="evidence" value="ECO:0007669"/>
    <property type="project" value="TreeGrafter"/>
</dbReference>
<evidence type="ECO:0000313" key="4">
    <source>
        <dbReference type="EMBL" id="KAI9266617.1"/>
    </source>
</evidence>
<dbReference type="Proteomes" id="UP001209540">
    <property type="component" value="Unassembled WGS sequence"/>
</dbReference>
<evidence type="ECO:0000256" key="3">
    <source>
        <dbReference type="ARBA" id="ARBA00061308"/>
    </source>
</evidence>
<comment type="subcellular location">
    <subcellularLocation>
        <location evidence="1">Cytoplasm</location>
    </subcellularLocation>
</comment>
<dbReference type="EMBL" id="JAIXMP010000010">
    <property type="protein sequence ID" value="KAI9266617.1"/>
    <property type="molecule type" value="Genomic_DNA"/>
</dbReference>
<protein>
    <submittedName>
        <fullName evidence="4">Armadillo-type protein</fullName>
    </submittedName>
</protein>